<keyword evidence="1" id="KW-0472">Membrane</keyword>
<dbReference type="EMBL" id="BARS01013197">
    <property type="protein sequence ID" value="GAF94413.1"/>
    <property type="molecule type" value="Genomic_DNA"/>
</dbReference>
<reference evidence="2" key="1">
    <citation type="journal article" date="2014" name="Front. Microbiol.">
        <title>High frequency of phylogenetically diverse reductive dehalogenase-homologous genes in deep subseafloor sedimentary metagenomes.</title>
        <authorList>
            <person name="Kawai M."/>
            <person name="Futagami T."/>
            <person name="Toyoda A."/>
            <person name="Takaki Y."/>
            <person name="Nishi S."/>
            <person name="Hori S."/>
            <person name="Arai W."/>
            <person name="Tsubouchi T."/>
            <person name="Morono Y."/>
            <person name="Uchiyama I."/>
            <person name="Ito T."/>
            <person name="Fujiyama A."/>
            <person name="Inagaki F."/>
            <person name="Takami H."/>
        </authorList>
    </citation>
    <scope>NUCLEOTIDE SEQUENCE</scope>
    <source>
        <strain evidence="2">Expedition CK06-06</strain>
    </source>
</reference>
<feature type="transmembrane region" description="Helical" evidence="1">
    <location>
        <begin position="68"/>
        <end position="87"/>
    </location>
</feature>
<organism evidence="2">
    <name type="scientific">marine sediment metagenome</name>
    <dbReference type="NCBI Taxonomy" id="412755"/>
    <lineage>
        <taxon>unclassified sequences</taxon>
        <taxon>metagenomes</taxon>
        <taxon>ecological metagenomes</taxon>
    </lineage>
</organism>
<name>X0TLH0_9ZZZZ</name>
<gene>
    <name evidence="2" type="ORF">S01H1_23073</name>
</gene>
<comment type="caution">
    <text evidence="2">The sequence shown here is derived from an EMBL/GenBank/DDBJ whole genome shotgun (WGS) entry which is preliminary data.</text>
</comment>
<feature type="transmembrane region" description="Helical" evidence="1">
    <location>
        <begin position="12"/>
        <end position="30"/>
    </location>
</feature>
<sequence length="96" mass="11242">KIISYYGESFLLPLFWILAVLFLFPLYLVYDGLISGGFRDAFWKNLSFVTVSRLDVGKYLIEPYQQGLVILEGLLLIILVTFLILALRRKYKRKTF</sequence>
<evidence type="ECO:0000256" key="1">
    <source>
        <dbReference type="SAM" id="Phobius"/>
    </source>
</evidence>
<proteinExistence type="predicted"/>
<protein>
    <submittedName>
        <fullName evidence="2">Uncharacterized protein</fullName>
    </submittedName>
</protein>
<keyword evidence="1" id="KW-1133">Transmembrane helix</keyword>
<evidence type="ECO:0000313" key="2">
    <source>
        <dbReference type="EMBL" id="GAF94413.1"/>
    </source>
</evidence>
<accession>X0TLH0</accession>
<keyword evidence="1" id="KW-0812">Transmembrane</keyword>
<dbReference type="AlphaFoldDB" id="X0TLH0"/>
<feature type="non-terminal residue" evidence="2">
    <location>
        <position position="1"/>
    </location>
</feature>